<evidence type="ECO:0000256" key="4">
    <source>
        <dbReference type="ARBA" id="ARBA00022475"/>
    </source>
</evidence>
<dbReference type="InterPro" id="IPR047984">
    <property type="entry name" value="XylE-like"/>
</dbReference>
<accession>A0ABU5TZD1</accession>
<evidence type="ECO:0000259" key="10">
    <source>
        <dbReference type="PROSITE" id="PS50850"/>
    </source>
</evidence>
<evidence type="ECO:0000256" key="7">
    <source>
        <dbReference type="ARBA" id="ARBA00023136"/>
    </source>
</evidence>
<dbReference type="SUPFAM" id="SSF103473">
    <property type="entry name" value="MFS general substrate transporter"/>
    <property type="match status" value="1"/>
</dbReference>
<feature type="domain" description="Major facilitator superfamily (MFS) profile" evidence="10">
    <location>
        <begin position="54"/>
        <end position="495"/>
    </location>
</feature>
<keyword evidence="12" id="KW-1185">Reference proteome</keyword>
<dbReference type="InterPro" id="IPR020846">
    <property type="entry name" value="MFS_dom"/>
</dbReference>
<dbReference type="CDD" id="cd17359">
    <property type="entry name" value="MFS_XylE_like"/>
    <property type="match status" value="1"/>
</dbReference>
<feature type="transmembrane region" description="Helical" evidence="9">
    <location>
        <begin position="440"/>
        <end position="460"/>
    </location>
</feature>
<feature type="transmembrane region" description="Helical" evidence="9">
    <location>
        <begin position="120"/>
        <end position="139"/>
    </location>
</feature>
<gene>
    <name evidence="11" type="ORF">VB854_15185</name>
</gene>
<evidence type="ECO:0000256" key="5">
    <source>
        <dbReference type="ARBA" id="ARBA00022692"/>
    </source>
</evidence>
<dbReference type="InterPro" id="IPR003663">
    <property type="entry name" value="Sugar/inositol_transpt"/>
</dbReference>
<keyword evidence="3 8" id="KW-0813">Transport</keyword>
<dbReference type="PROSITE" id="PS00216">
    <property type="entry name" value="SUGAR_TRANSPORT_1"/>
    <property type="match status" value="1"/>
</dbReference>
<dbReference type="Pfam" id="PF00083">
    <property type="entry name" value="Sugar_tr"/>
    <property type="match status" value="1"/>
</dbReference>
<comment type="subcellular location">
    <subcellularLocation>
        <location evidence="1">Cell membrane</location>
        <topology evidence="1">Multi-pass membrane protein</topology>
    </subcellularLocation>
</comment>
<proteinExistence type="inferred from homology"/>
<dbReference type="InterPro" id="IPR036259">
    <property type="entry name" value="MFS_trans_sf"/>
</dbReference>
<feature type="transmembrane region" description="Helical" evidence="9">
    <location>
        <begin position="90"/>
        <end position="108"/>
    </location>
</feature>
<keyword evidence="5 9" id="KW-0812">Transmembrane</keyword>
<evidence type="ECO:0000313" key="12">
    <source>
        <dbReference type="Proteomes" id="UP001301728"/>
    </source>
</evidence>
<keyword evidence="7 9" id="KW-0472">Membrane</keyword>
<comment type="caution">
    <text evidence="11">The sequence shown here is derived from an EMBL/GenBank/DDBJ whole genome shotgun (WGS) entry which is preliminary data.</text>
</comment>
<evidence type="ECO:0000256" key="2">
    <source>
        <dbReference type="ARBA" id="ARBA00010992"/>
    </source>
</evidence>
<dbReference type="EMBL" id="JAYGHT010000077">
    <property type="protein sequence ID" value="MEA5520291.1"/>
    <property type="molecule type" value="Genomic_DNA"/>
</dbReference>
<dbReference type="PANTHER" id="PTHR48020:SF12">
    <property type="entry name" value="PROTON MYO-INOSITOL COTRANSPORTER"/>
    <property type="match status" value="1"/>
</dbReference>
<dbReference type="PROSITE" id="PS50850">
    <property type="entry name" value="MFS"/>
    <property type="match status" value="1"/>
</dbReference>
<dbReference type="InterPro" id="IPR005828">
    <property type="entry name" value="MFS_sugar_transport-like"/>
</dbReference>
<feature type="transmembrane region" description="Helical" evidence="9">
    <location>
        <begin position="220"/>
        <end position="237"/>
    </location>
</feature>
<feature type="transmembrane region" description="Helical" evidence="9">
    <location>
        <begin position="365"/>
        <end position="385"/>
    </location>
</feature>
<feature type="transmembrane region" description="Helical" evidence="9">
    <location>
        <begin position="145"/>
        <end position="166"/>
    </location>
</feature>
<dbReference type="PROSITE" id="PS00217">
    <property type="entry name" value="SUGAR_TRANSPORT_2"/>
    <property type="match status" value="1"/>
</dbReference>
<evidence type="ECO:0000256" key="9">
    <source>
        <dbReference type="SAM" id="Phobius"/>
    </source>
</evidence>
<dbReference type="RefSeq" id="WP_323275900.1">
    <property type="nucleotide sequence ID" value="NZ_JAYGHT010000077.1"/>
</dbReference>
<evidence type="ECO:0000256" key="6">
    <source>
        <dbReference type="ARBA" id="ARBA00022989"/>
    </source>
</evidence>
<dbReference type="InterPro" id="IPR050814">
    <property type="entry name" value="Myo-inositol_Transporter"/>
</dbReference>
<dbReference type="InterPro" id="IPR005829">
    <property type="entry name" value="Sugar_transporter_CS"/>
</dbReference>
<dbReference type="Gene3D" id="1.20.1250.20">
    <property type="entry name" value="MFS general substrate transporter like domains"/>
    <property type="match status" value="2"/>
</dbReference>
<evidence type="ECO:0000256" key="1">
    <source>
        <dbReference type="ARBA" id="ARBA00004651"/>
    </source>
</evidence>
<evidence type="ECO:0000256" key="8">
    <source>
        <dbReference type="RuleBase" id="RU003346"/>
    </source>
</evidence>
<feature type="transmembrane region" description="Helical" evidence="9">
    <location>
        <begin position="295"/>
        <end position="319"/>
    </location>
</feature>
<evidence type="ECO:0000256" key="3">
    <source>
        <dbReference type="ARBA" id="ARBA00022448"/>
    </source>
</evidence>
<keyword evidence="6 9" id="KW-1133">Transmembrane helix</keyword>
<feature type="transmembrane region" description="Helical" evidence="9">
    <location>
        <begin position="339"/>
        <end position="358"/>
    </location>
</feature>
<protein>
    <submittedName>
        <fullName evidence="11">Sugar porter family MFS transporter</fullName>
    </submittedName>
</protein>
<organism evidence="11 12">
    <name type="scientific">Limnoraphis robusta CCNP1315</name>
    <dbReference type="NCBI Taxonomy" id="3110306"/>
    <lineage>
        <taxon>Bacteria</taxon>
        <taxon>Bacillati</taxon>
        <taxon>Cyanobacteriota</taxon>
        <taxon>Cyanophyceae</taxon>
        <taxon>Oscillatoriophycideae</taxon>
        <taxon>Oscillatoriales</taxon>
        <taxon>Sirenicapillariaceae</taxon>
        <taxon>Limnoraphis</taxon>
    </lineage>
</organism>
<feature type="transmembrane region" description="Helical" evidence="9">
    <location>
        <begin position="50"/>
        <end position="78"/>
    </location>
</feature>
<feature type="transmembrane region" description="Helical" evidence="9">
    <location>
        <begin position="178"/>
        <end position="200"/>
    </location>
</feature>
<reference evidence="11 12" key="1">
    <citation type="submission" date="2023-12" db="EMBL/GenBank/DDBJ databases">
        <title>Baltic Sea Cyanobacteria.</title>
        <authorList>
            <person name="Delbaje E."/>
            <person name="Fewer D.P."/>
            <person name="Shishido T.K."/>
        </authorList>
    </citation>
    <scope>NUCLEOTIDE SEQUENCE [LARGE SCALE GENOMIC DNA]</scope>
    <source>
        <strain evidence="11 12">CCNP 1315</strain>
    </source>
</reference>
<dbReference type="Proteomes" id="UP001301728">
    <property type="component" value="Unassembled WGS sequence"/>
</dbReference>
<name>A0ABU5TZD1_9CYAN</name>
<evidence type="ECO:0000313" key="11">
    <source>
        <dbReference type="EMBL" id="MEA5520291.1"/>
    </source>
</evidence>
<comment type="similarity">
    <text evidence="2 8">Belongs to the major facilitator superfamily. Sugar transporter (TC 2.A.1.1) family.</text>
</comment>
<keyword evidence="4" id="KW-1003">Cell membrane</keyword>
<dbReference type="PRINTS" id="PR00171">
    <property type="entry name" value="SUGRTRNSPORT"/>
</dbReference>
<dbReference type="NCBIfam" id="TIGR00879">
    <property type="entry name" value="SP"/>
    <property type="match status" value="1"/>
</dbReference>
<feature type="transmembrane region" description="Helical" evidence="9">
    <location>
        <begin position="405"/>
        <end position="428"/>
    </location>
</feature>
<feature type="transmembrane region" description="Helical" evidence="9">
    <location>
        <begin position="472"/>
        <end position="491"/>
    </location>
</feature>
<dbReference type="PANTHER" id="PTHR48020">
    <property type="entry name" value="PROTON MYO-INOSITOL COTRANSPORTER"/>
    <property type="match status" value="1"/>
</dbReference>
<sequence>MRLINLCEPYPTEFPINYQDKIFKHFILPKTMTSQPEPENLKTSSSSTTFVILIASVAALGGFLFGFDTAVINGAVIALQNHFNATPVEIGLAVSLALLGSAVGAFFAGPIADRYGRAKMMIIAAVMFTLSAIGSGVPFNLGGFIAWRLLGGLGVGVASVIAPAYIAEISPAHLRGRLGSLQQLAIVTGIFIALLTNFLIVSFSGSAENPFLFGIDAWRWMFWLEIIPAILYGVGALKIPESPRYLVAQGQEAEAAIVLEKVIGGNVAAKIAEIRRTVQRERKPKFSDLRSRRGGLLPIVWIGIGLSVFQQFVGINVIFYYSSVLWRSVGFTEADSLSVTVITGITNIITTLVAIAFVDKFGRKPLLLLGSVGMTITLGTMAVLFSNATVNASGEPTLTGLAGILALLAANLYVFCFGFSWGPIVWVMLGEMFNNQIRGIALAVAAAVQWVANFIVSTTFPPLLSQFGLGSAYGLYTTAAAISFFFVWFFIRETKGLELEEM</sequence>